<dbReference type="GO" id="GO:0008812">
    <property type="term" value="F:choline dehydrogenase activity"/>
    <property type="evidence" value="ECO:0007669"/>
    <property type="project" value="UniProtKB-EC"/>
</dbReference>
<organism evidence="2 3">
    <name type="scientific">Polaromonas vacuolata</name>
    <dbReference type="NCBI Taxonomy" id="37448"/>
    <lineage>
        <taxon>Bacteria</taxon>
        <taxon>Pseudomonadati</taxon>
        <taxon>Pseudomonadota</taxon>
        <taxon>Betaproteobacteria</taxon>
        <taxon>Burkholderiales</taxon>
        <taxon>Comamonadaceae</taxon>
        <taxon>Polaromonas</taxon>
    </lineage>
</organism>
<evidence type="ECO:0000313" key="2">
    <source>
        <dbReference type="EMBL" id="QJC56664.1"/>
    </source>
</evidence>
<dbReference type="Gene3D" id="3.50.50.60">
    <property type="entry name" value="FAD/NAD(P)-binding domain"/>
    <property type="match status" value="1"/>
</dbReference>
<keyword evidence="3" id="KW-1185">Reference proteome</keyword>
<dbReference type="Proteomes" id="UP000502041">
    <property type="component" value="Chromosome"/>
</dbReference>
<dbReference type="EC" id="1.1.99.1" evidence="2"/>
<dbReference type="EMBL" id="CP051461">
    <property type="protein sequence ID" value="QJC56664.1"/>
    <property type="molecule type" value="Genomic_DNA"/>
</dbReference>
<evidence type="ECO:0000313" key="3">
    <source>
        <dbReference type="Proteomes" id="UP000502041"/>
    </source>
</evidence>
<dbReference type="InterPro" id="IPR036188">
    <property type="entry name" value="FAD/NAD-bd_sf"/>
</dbReference>
<keyword evidence="2" id="KW-0560">Oxidoreductase</keyword>
<dbReference type="GO" id="GO:0016020">
    <property type="term" value="C:membrane"/>
    <property type="evidence" value="ECO:0007669"/>
    <property type="project" value="TreeGrafter"/>
</dbReference>
<dbReference type="InterPro" id="IPR012132">
    <property type="entry name" value="GMC_OxRdtase"/>
</dbReference>
<accession>A0A6H2HAP0</accession>
<dbReference type="RefSeq" id="WP_337778941.1">
    <property type="nucleotide sequence ID" value="NZ_CP051461.1"/>
</dbReference>
<dbReference type="GO" id="GO:0019285">
    <property type="term" value="P:glycine betaine biosynthetic process from choline"/>
    <property type="evidence" value="ECO:0007669"/>
    <property type="project" value="TreeGrafter"/>
</dbReference>
<reference evidence="2 3" key="1">
    <citation type="submission" date="2020-04" db="EMBL/GenBank/DDBJ databases">
        <title>Complete genome of a Psychrophilic, Marine, Gas Vacuolate Bacterium Polaromonas vacuolata KCTC 22033T.</title>
        <authorList>
            <person name="Hwang K."/>
            <person name="Kim K.M."/>
        </authorList>
    </citation>
    <scope>NUCLEOTIDE SEQUENCE [LARGE SCALE GENOMIC DNA]</scope>
    <source>
        <strain evidence="2 3">KCTC 22033</strain>
    </source>
</reference>
<dbReference type="KEGG" id="pvac:HC248_01973"/>
<dbReference type="SUPFAM" id="SSF51905">
    <property type="entry name" value="FAD/NAD(P)-binding domain"/>
    <property type="match status" value="1"/>
</dbReference>
<protein>
    <submittedName>
        <fullName evidence="2">Oxygen-dependent choline dehydrogenase</fullName>
        <ecNumber evidence="2">1.1.99.1</ecNumber>
    </submittedName>
</protein>
<dbReference type="AlphaFoldDB" id="A0A6H2HAP0"/>
<comment type="similarity">
    <text evidence="1">Belongs to the GMC oxidoreductase family.</text>
</comment>
<dbReference type="Pfam" id="PF13450">
    <property type="entry name" value="NAD_binding_8"/>
    <property type="match status" value="1"/>
</dbReference>
<sequence>MTKQAQYDYIIIGAGSAGNVLAARLSEDADVSVLLLEAGAQTTGLISAPKCQLL</sequence>
<name>A0A6H2HAP0_9BURK</name>
<dbReference type="PANTHER" id="PTHR11552">
    <property type="entry name" value="GLUCOSE-METHANOL-CHOLINE GMC OXIDOREDUCTASE"/>
    <property type="match status" value="1"/>
</dbReference>
<gene>
    <name evidence="2" type="primary">betA_5</name>
    <name evidence="2" type="ORF">HC248_01973</name>
</gene>
<dbReference type="PANTHER" id="PTHR11552:SF147">
    <property type="entry name" value="CHOLINE DEHYDROGENASE, MITOCHONDRIAL"/>
    <property type="match status" value="1"/>
</dbReference>
<proteinExistence type="inferred from homology"/>
<evidence type="ECO:0000256" key="1">
    <source>
        <dbReference type="ARBA" id="ARBA00010790"/>
    </source>
</evidence>
<dbReference type="GO" id="GO:0050660">
    <property type="term" value="F:flavin adenine dinucleotide binding"/>
    <property type="evidence" value="ECO:0007669"/>
    <property type="project" value="InterPro"/>
</dbReference>